<dbReference type="GO" id="GO:0009279">
    <property type="term" value="C:cell outer membrane"/>
    <property type="evidence" value="ECO:0007669"/>
    <property type="project" value="UniProtKB-SubCell"/>
</dbReference>
<sequence precursor="true">MKRYLLLGMGLFLALGMSGKAYSQGAIISAAGPVHRGMGGASTAAPISALGALYWNPATISGLEHSELEVGVDLLFTDHNVSSSVGPFGGSTDADPGTFPVPNFGWVHHLEDSPFTLGLGVNSVAGFKTSLPSDSTNPVLMPQPSGLGRISSEATFLQIAPVLSVILTDRLSVAAGPVITTAQVGLEPFVFDSANSNNTYSAGRATKYHWGGGFQAGMYYILNDAWHVGASYKSKAWMETFEFMGVDENGVARTLTTEIDLPTTVSLGLGFTGFDKWLFAADARFIDYENADGFGDRASYDATGKLNGLDWSSVFALALGAQRSINDRIYLRMGYTYNQNPIQNNESFFNLASPLIYEHMLSAGGSFKLNDKVSLNAGYSHYFENAVTGPIIQPGTGALAGSSVTNTMSADFLSFGILMRQ</sequence>
<comment type="similarity">
    <text evidence="2">Belongs to the OmpP1/FadL family.</text>
</comment>
<gene>
    <name evidence="9" type="ORF">K227x_18000</name>
</gene>
<protein>
    <submittedName>
        <fullName evidence="9">Outer membrane protein transport protein (OMPP1/FadL/TodX)</fullName>
    </submittedName>
</protein>
<evidence type="ECO:0000256" key="6">
    <source>
        <dbReference type="ARBA" id="ARBA00023136"/>
    </source>
</evidence>
<evidence type="ECO:0000256" key="8">
    <source>
        <dbReference type="SAM" id="SignalP"/>
    </source>
</evidence>
<dbReference type="PANTHER" id="PTHR35093">
    <property type="entry name" value="OUTER MEMBRANE PROTEIN NMB0088-RELATED"/>
    <property type="match status" value="1"/>
</dbReference>
<evidence type="ECO:0000256" key="5">
    <source>
        <dbReference type="ARBA" id="ARBA00022729"/>
    </source>
</evidence>
<name>A0A517N8T8_9BACT</name>
<keyword evidence="6" id="KW-0472">Membrane</keyword>
<keyword evidence="4" id="KW-0812">Transmembrane</keyword>
<comment type="subcellular location">
    <subcellularLocation>
        <location evidence="1">Cell outer membrane</location>
        <topology evidence="1">Multi-pass membrane protein</topology>
    </subcellularLocation>
</comment>
<dbReference type="Proteomes" id="UP000318538">
    <property type="component" value="Chromosome"/>
</dbReference>
<dbReference type="AlphaFoldDB" id="A0A517N8T8"/>
<dbReference type="EMBL" id="CP036525">
    <property type="protein sequence ID" value="QDT03418.1"/>
    <property type="molecule type" value="Genomic_DNA"/>
</dbReference>
<feature type="chain" id="PRO_5021705550" evidence="8">
    <location>
        <begin position="24"/>
        <end position="421"/>
    </location>
</feature>
<dbReference type="Gene3D" id="2.40.160.60">
    <property type="entry name" value="Outer membrane protein transport protein (OMPP1/FadL/TodX)"/>
    <property type="match status" value="1"/>
</dbReference>
<proteinExistence type="inferred from homology"/>
<evidence type="ECO:0000256" key="3">
    <source>
        <dbReference type="ARBA" id="ARBA00022452"/>
    </source>
</evidence>
<dbReference type="RefSeq" id="WP_145169111.1">
    <property type="nucleotide sequence ID" value="NZ_CP036525.1"/>
</dbReference>
<organism evidence="9 10">
    <name type="scientific">Rubripirellula lacrimiformis</name>
    <dbReference type="NCBI Taxonomy" id="1930273"/>
    <lineage>
        <taxon>Bacteria</taxon>
        <taxon>Pseudomonadati</taxon>
        <taxon>Planctomycetota</taxon>
        <taxon>Planctomycetia</taxon>
        <taxon>Pirellulales</taxon>
        <taxon>Pirellulaceae</taxon>
        <taxon>Rubripirellula</taxon>
    </lineage>
</organism>
<reference evidence="9 10" key="1">
    <citation type="submission" date="2019-02" db="EMBL/GenBank/DDBJ databases">
        <title>Deep-cultivation of Planctomycetes and their phenomic and genomic characterization uncovers novel biology.</title>
        <authorList>
            <person name="Wiegand S."/>
            <person name="Jogler M."/>
            <person name="Boedeker C."/>
            <person name="Pinto D."/>
            <person name="Vollmers J."/>
            <person name="Rivas-Marin E."/>
            <person name="Kohn T."/>
            <person name="Peeters S.H."/>
            <person name="Heuer A."/>
            <person name="Rast P."/>
            <person name="Oberbeckmann S."/>
            <person name="Bunk B."/>
            <person name="Jeske O."/>
            <person name="Meyerdierks A."/>
            <person name="Storesund J.E."/>
            <person name="Kallscheuer N."/>
            <person name="Luecker S."/>
            <person name="Lage O.M."/>
            <person name="Pohl T."/>
            <person name="Merkel B.J."/>
            <person name="Hornburger P."/>
            <person name="Mueller R.-W."/>
            <person name="Bruemmer F."/>
            <person name="Labrenz M."/>
            <person name="Spormann A.M."/>
            <person name="Op den Camp H."/>
            <person name="Overmann J."/>
            <person name="Amann R."/>
            <person name="Jetten M.S.M."/>
            <person name="Mascher T."/>
            <person name="Medema M.H."/>
            <person name="Devos D.P."/>
            <person name="Kaster A.-K."/>
            <person name="Ovreas L."/>
            <person name="Rohde M."/>
            <person name="Galperin M.Y."/>
            <person name="Jogler C."/>
        </authorList>
    </citation>
    <scope>NUCLEOTIDE SEQUENCE [LARGE SCALE GENOMIC DNA]</scope>
    <source>
        <strain evidence="9 10">K22_7</strain>
    </source>
</reference>
<accession>A0A517N8T8</accession>
<evidence type="ECO:0000313" key="10">
    <source>
        <dbReference type="Proteomes" id="UP000318538"/>
    </source>
</evidence>
<keyword evidence="7" id="KW-0998">Cell outer membrane</keyword>
<evidence type="ECO:0000256" key="2">
    <source>
        <dbReference type="ARBA" id="ARBA00008163"/>
    </source>
</evidence>
<evidence type="ECO:0000256" key="1">
    <source>
        <dbReference type="ARBA" id="ARBA00004571"/>
    </source>
</evidence>
<evidence type="ECO:0000313" key="9">
    <source>
        <dbReference type="EMBL" id="QDT03418.1"/>
    </source>
</evidence>
<dbReference type="OrthoDB" id="247139at2"/>
<feature type="signal peptide" evidence="8">
    <location>
        <begin position="1"/>
        <end position="23"/>
    </location>
</feature>
<keyword evidence="5 8" id="KW-0732">Signal</keyword>
<evidence type="ECO:0000256" key="4">
    <source>
        <dbReference type="ARBA" id="ARBA00022692"/>
    </source>
</evidence>
<evidence type="ECO:0000256" key="7">
    <source>
        <dbReference type="ARBA" id="ARBA00023237"/>
    </source>
</evidence>
<keyword evidence="3" id="KW-1134">Transmembrane beta strand</keyword>
<keyword evidence="10" id="KW-1185">Reference proteome</keyword>
<dbReference type="KEGG" id="rlc:K227x_18000"/>
<dbReference type="GO" id="GO:0015483">
    <property type="term" value="F:long-chain fatty acid transporting porin activity"/>
    <property type="evidence" value="ECO:0007669"/>
    <property type="project" value="TreeGrafter"/>
</dbReference>
<dbReference type="SUPFAM" id="SSF56935">
    <property type="entry name" value="Porins"/>
    <property type="match status" value="1"/>
</dbReference>
<dbReference type="InterPro" id="IPR005017">
    <property type="entry name" value="OMPP1/FadL/TodX"/>
</dbReference>
<dbReference type="Pfam" id="PF03349">
    <property type="entry name" value="Toluene_X"/>
    <property type="match status" value="1"/>
</dbReference>
<dbReference type="PANTHER" id="PTHR35093:SF8">
    <property type="entry name" value="OUTER MEMBRANE PROTEIN NMB0088-RELATED"/>
    <property type="match status" value="1"/>
</dbReference>